<sequence>MRGKLRDKRVDMKRSRFKFKRERERELEGRRRLVKRDYRDLDEWLDEEMLDLSDEEEQFDEEEATR</sequence>
<evidence type="ECO:0000313" key="2">
    <source>
        <dbReference type="Proteomes" id="UP000248706"/>
    </source>
</evidence>
<comment type="caution">
    <text evidence="1">The sequence shown here is derived from an EMBL/GenBank/DDBJ whole genome shotgun (WGS) entry which is preliminary data.</text>
</comment>
<accession>A0A328VHY8</accession>
<organism evidence="1 2">
    <name type="scientific">Thermogemmatispora tikiterensis</name>
    <dbReference type="NCBI Taxonomy" id="1825093"/>
    <lineage>
        <taxon>Bacteria</taxon>
        <taxon>Bacillati</taxon>
        <taxon>Chloroflexota</taxon>
        <taxon>Ktedonobacteria</taxon>
        <taxon>Thermogemmatisporales</taxon>
        <taxon>Thermogemmatisporaceae</taxon>
        <taxon>Thermogemmatispora</taxon>
    </lineage>
</organism>
<reference evidence="1 2" key="1">
    <citation type="submission" date="2016-08" db="EMBL/GenBank/DDBJ databases">
        <title>Analysis of Carbohydrate Active Enzymes in Thermogemmatispora T81 Reveals Carbohydrate Degradation Ability.</title>
        <authorList>
            <person name="Tomazini A."/>
            <person name="Lal S."/>
            <person name="Stott M."/>
            <person name="Henrissat B."/>
            <person name="Polikarpov I."/>
            <person name="Sparling R."/>
            <person name="Levin D.B."/>
        </authorList>
    </citation>
    <scope>NUCLEOTIDE SEQUENCE [LARGE SCALE GENOMIC DNA]</scope>
    <source>
        <strain evidence="1 2">T81</strain>
    </source>
</reference>
<proteinExistence type="predicted"/>
<gene>
    <name evidence="1" type="ORF">A4R35_06980</name>
</gene>
<dbReference type="EMBL" id="MCIF01000002">
    <property type="protein sequence ID" value="RAQ95273.1"/>
    <property type="molecule type" value="Genomic_DNA"/>
</dbReference>
<protein>
    <submittedName>
        <fullName evidence="1">Uncharacterized protein</fullName>
    </submittedName>
</protein>
<name>A0A328VHY8_9CHLR</name>
<dbReference type="AlphaFoldDB" id="A0A328VHY8"/>
<dbReference type="Proteomes" id="UP000248706">
    <property type="component" value="Unassembled WGS sequence"/>
</dbReference>
<keyword evidence="2" id="KW-1185">Reference proteome</keyword>
<dbReference type="RefSeq" id="WP_112427862.1">
    <property type="nucleotide sequence ID" value="NZ_MCIF01000002.1"/>
</dbReference>
<evidence type="ECO:0000313" key="1">
    <source>
        <dbReference type="EMBL" id="RAQ95273.1"/>
    </source>
</evidence>